<dbReference type="WBParaSite" id="HPLM_0001547201-mRNA-1">
    <property type="protein sequence ID" value="HPLM_0001547201-mRNA-1"/>
    <property type="gene ID" value="HPLM_0001547201"/>
</dbReference>
<name>A0A0N4WUX2_HAEPC</name>
<dbReference type="EMBL" id="UZAF01018991">
    <property type="protein sequence ID" value="VDO56706.1"/>
    <property type="molecule type" value="Genomic_DNA"/>
</dbReference>
<evidence type="ECO:0000256" key="1">
    <source>
        <dbReference type="SAM" id="MobiDB-lite"/>
    </source>
</evidence>
<accession>A0A0N4WUX2</accession>
<sequence>MPQSSETCIEDLMMQSTKIRYHARDEKEPPAPRCFRDCTIVHIHIVIRLTDSSCEYTTPSCLTFTDSMKTSDAVVTEAVADALGNRNLPTQHTGMPGEFFKTRSSPSYKDKTST</sequence>
<gene>
    <name evidence="2" type="ORF">HPLM_LOCUS15464</name>
</gene>
<keyword evidence="3" id="KW-1185">Reference proteome</keyword>
<evidence type="ECO:0000313" key="2">
    <source>
        <dbReference type="EMBL" id="VDO56706.1"/>
    </source>
</evidence>
<dbReference type="Proteomes" id="UP000268014">
    <property type="component" value="Unassembled WGS sequence"/>
</dbReference>
<evidence type="ECO:0000313" key="4">
    <source>
        <dbReference type="WBParaSite" id="HPLM_0001547201-mRNA-1"/>
    </source>
</evidence>
<reference evidence="2 3" key="2">
    <citation type="submission" date="2018-11" db="EMBL/GenBank/DDBJ databases">
        <authorList>
            <consortium name="Pathogen Informatics"/>
        </authorList>
    </citation>
    <scope>NUCLEOTIDE SEQUENCE [LARGE SCALE GENOMIC DNA]</scope>
    <source>
        <strain evidence="2 3">MHpl1</strain>
    </source>
</reference>
<organism evidence="4">
    <name type="scientific">Haemonchus placei</name>
    <name type="common">Barber's pole worm</name>
    <dbReference type="NCBI Taxonomy" id="6290"/>
    <lineage>
        <taxon>Eukaryota</taxon>
        <taxon>Metazoa</taxon>
        <taxon>Ecdysozoa</taxon>
        <taxon>Nematoda</taxon>
        <taxon>Chromadorea</taxon>
        <taxon>Rhabditida</taxon>
        <taxon>Rhabditina</taxon>
        <taxon>Rhabditomorpha</taxon>
        <taxon>Strongyloidea</taxon>
        <taxon>Trichostrongylidae</taxon>
        <taxon>Haemonchus</taxon>
    </lineage>
</organism>
<evidence type="ECO:0000313" key="3">
    <source>
        <dbReference type="Proteomes" id="UP000268014"/>
    </source>
</evidence>
<reference evidence="4" key="1">
    <citation type="submission" date="2017-02" db="UniProtKB">
        <authorList>
            <consortium name="WormBaseParasite"/>
        </authorList>
    </citation>
    <scope>IDENTIFICATION</scope>
</reference>
<dbReference type="AlphaFoldDB" id="A0A0N4WUX2"/>
<proteinExistence type="predicted"/>
<feature type="region of interest" description="Disordered" evidence="1">
    <location>
        <begin position="85"/>
        <end position="114"/>
    </location>
</feature>
<protein>
    <submittedName>
        <fullName evidence="2 4">Uncharacterized protein</fullName>
    </submittedName>
</protein>